<organism evidence="1 2">
    <name type="scientific">Candidatus Epulonipiscium fishelsonii</name>
    <dbReference type="NCBI Taxonomy" id="77094"/>
    <lineage>
        <taxon>Bacteria</taxon>
        <taxon>Bacillati</taxon>
        <taxon>Bacillota</taxon>
        <taxon>Clostridia</taxon>
        <taxon>Lachnospirales</taxon>
        <taxon>Lachnospiraceae</taxon>
        <taxon>Candidatus Epulonipiscium</taxon>
    </lineage>
</organism>
<gene>
    <name evidence="1" type="ORF">AN640_08440</name>
</gene>
<keyword evidence="2" id="KW-1185">Reference proteome</keyword>
<dbReference type="EMBL" id="LJHD01000233">
    <property type="protein sequence ID" value="ONI40673.1"/>
    <property type="molecule type" value="Genomic_DNA"/>
</dbReference>
<evidence type="ECO:0000313" key="2">
    <source>
        <dbReference type="Proteomes" id="UP000188637"/>
    </source>
</evidence>
<proteinExistence type="predicted"/>
<protein>
    <submittedName>
        <fullName evidence="1">MATE family efflux transporter</fullName>
    </submittedName>
</protein>
<evidence type="ECO:0000313" key="1">
    <source>
        <dbReference type="EMBL" id="ONI40673.1"/>
    </source>
</evidence>
<reference evidence="1" key="1">
    <citation type="submission" date="2016-08" db="EMBL/GenBank/DDBJ databases">
        <authorList>
            <person name="Ngugi D.K."/>
            <person name="Miyake S."/>
            <person name="Stingl U."/>
        </authorList>
    </citation>
    <scope>NUCLEOTIDE SEQUENCE</scope>
    <source>
        <strain evidence="1">SCG-D08WGA-EpuloA1</strain>
    </source>
</reference>
<name>A0ACC8XD64_9FIRM</name>
<sequence length="468" mass="49857">MSTQQILGTAPIPKLLFKYSLPAIIGMMVNGLYNVVDRMFIANIPDVGHLAITGLGVTMPIMTILLAFGMLIGVGSASNISLKMGEGKPEEAQRILGNAISLSVIAGGILSVLGLIFVNQILTLFGASADSLIYAKEYIDIILLGAIFNILGYACTCLIRSDGNPKLSAIIMGVGCGLNIILDATFIFGFGFGIKGAAFATIISQAVTATWGLGYYISQKSNLTFNKSNLKLHKNLILSIIAIGMAPFSMQMAASGVQAICNNSLRLYGGDLAIGAMSSINSIIMMITMPILGLSQGSQPIVGFNYGAKQYDRSTTTLKLAMTCAITFLTFGTLIIQLFPEVIIGLFSGNNPELSTIAIDGIQKYTLALPLIPISMLSSQYMQAIGKAKISLVLALLRQVIVLIPMLIILPTFFGLNGVWYAQPISDITTAIVASIFTTAELKKQKLAMQQINTELESINLETIAQEA</sequence>
<dbReference type="Proteomes" id="UP000188637">
    <property type="component" value="Unassembled WGS sequence"/>
</dbReference>
<comment type="caution">
    <text evidence="1">The sequence shown here is derived from an EMBL/GenBank/DDBJ whole genome shotgun (WGS) entry which is preliminary data.</text>
</comment>
<accession>A0ACC8XD64</accession>